<reference evidence="2 3" key="1">
    <citation type="submission" date="2019-12" db="EMBL/GenBank/DDBJ databases">
        <title>Hymenobacter sp. HMF4947 Genome sequencing and assembly.</title>
        <authorList>
            <person name="Kang H."/>
            <person name="Cha I."/>
            <person name="Kim H."/>
            <person name="Joh K."/>
        </authorList>
    </citation>
    <scope>NUCLEOTIDE SEQUENCE [LARGE SCALE GENOMIC DNA]</scope>
    <source>
        <strain evidence="2 3">HMF4947</strain>
    </source>
</reference>
<protein>
    <recommendedName>
        <fullName evidence="1">BT4734-like N-terminal domain-containing protein</fullName>
    </recommendedName>
</protein>
<keyword evidence="3" id="KW-1185">Reference proteome</keyword>
<gene>
    <name evidence="2" type="ORF">GO988_17270</name>
</gene>
<evidence type="ECO:0000259" key="1">
    <source>
        <dbReference type="Pfam" id="PF08800"/>
    </source>
</evidence>
<dbReference type="AlphaFoldDB" id="A0A7K1TI88"/>
<sequence>MMLVSFYPDSVTTAGQTLELPEVLAGIRDGRWRTAVEAARAALGDKAAYARAKRRLPGFTTSGTFSAREDGKLLHHSGLLCLDIDAKDANAGVDLVAARRAIETDSYAYAVGTSTGGVGFFVLVPIPAEDHKGSFRALAAYFQAEYGVAVDPSCSNVSRLRFVSYDPALCLNEQAATFEETLPEPRAKQPVRMLSGAPFTAPDLRNADTEATLIAIGVKMIQQAPEGGKHDAVRDAAHMVGGYVGSGFVDAGRAYDALLSAVLAKENVADLKNAEKSLHSGLYKTGPAKPLLPEWLQLRVRKELREARQAYGTVVTLAQEIATQAHVPLASVQAAIEALAKEQQQSPTLLTFWYLQPPTKRDGPAKVQLSDNDYKNWLAAEGFRKYRIGEASYLIVRVQANIVHRQDGGQLRDFVNAYLDNLPYEFDGGVYRFQIQNLVLAKDGKYYDPKFLQNLPSLDQPFLRDEREQAYFFFTNCWVRVSATERQALPYAELPGLIWTEQVRPHHVVLISRPEAEQCDFHAFTTNVSAQDTTRLRVLQNALGYLLHGYKEELNARCVIFLDEVATTGKPDGRTGKSLLIRAVGELIKVTLIPGATFRFEDSFRFSRVDLDTRILYFDEWDGRRLPFKKLFTEIVSELAVNKKNQPEFIIPFADGPKFAMTTNDVLLGDGSSHEGRKLEIPLAPHYSATHTPKDEFGRGFFREGWETDVAEYNRFFNLALFWVQSFLASGRQLQQLPSATLAARKLEQETGTEFIEFAAELVAAGVPTNEPGIWAADAFGRYQTETGDRRTSYQRFNSWLVKLGFEKKKWRVKDSRCDQTYLLLPVAAANF</sequence>
<dbReference type="Proteomes" id="UP000441336">
    <property type="component" value="Unassembled WGS sequence"/>
</dbReference>
<name>A0A7K1TI88_9BACT</name>
<dbReference type="Pfam" id="PF08800">
    <property type="entry name" value="BT4734-like_N"/>
    <property type="match status" value="1"/>
</dbReference>
<dbReference type="InterPro" id="IPR014907">
    <property type="entry name" value="BT4734-like_N"/>
</dbReference>
<comment type="caution">
    <text evidence="2">The sequence shown here is derived from an EMBL/GenBank/DDBJ whole genome shotgun (WGS) entry which is preliminary data.</text>
</comment>
<evidence type="ECO:0000313" key="3">
    <source>
        <dbReference type="Proteomes" id="UP000441336"/>
    </source>
</evidence>
<evidence type="ECO:0000313" key="2">
    <source>
        <dbReference type="EMBL" id="MVN78083.1"/>
    </source>
</evidence>
<dbReference type="EMBL" id="WQKZ01000004">
    <property type="protein sequence ID" value="MVN78083.1"/>
    <property type="molecule type" value="Genomic_DNA"/>
</dbReference>
<organism evidence="2 3">
    <name type="scientific">Hymenobacter ginkgonis</name>
    <dbReference type="NCBI Taxonomy" id="2682976"/>
    <lineage>
        <taxon>Bacteria</taxon>
        <taxon>Pseudomonadati</taxon>
        <taxon>Bacteroidota</taxon>
        <taxon>Cytophagia</taxon>
        <taxon>Cytophagales</taxon>
        <taxon>Hymenobacteraceae</taxon>
        <taxon>Hymenobacter</taxon>
    </lineage>
</organism>
<feature type="domain" description="BT4734-like N-terminal" evidence="1">
    <location>
        <begin position="52"/>
        <end position="169"/>
    </location>
</feature>
<accession>A0A7K1TI88</accession>
<proteinExistence type="predicted"/>